<protein>
    <recommendedName>
        <fullName evidence="3">HNH domain-containing protein</fullName>
    </recommendedName>
</protein>
<proteinExistence type="predicted"/>
<dbReference type="RefSeq" id="WP_279241504.1">
    <property type="nucleotide sequence ID" value="NZ_CP036501.1"/>
</dbReference>
<sequence>MVNHAALPPCACCGRVVALTFHHLIPKKVHRRKGFRKRFSKEQLNVGVRICRKCHKGVHTLYDEITLATRFNTLEKLLTDETLAAHFRWVSKQRESL</sequence>
<accession>A0ABY6Q8Q0</accession>
<evidence type="ECO:0008006" key="3">
    <source>
        <dbReference type="Google" id="ProtNLM"/>
    </source>
</evidence>
<organism evidence="1 2">
    <name type="scientific">Candidatus Paraluminiphilus aquimaris</name>
    <dbReference type="NCBI Taxonomy" id="2518994"/>
    <lineage>
        <taxon>Bacteria</taxon>
        <taxon>Pseudomonadati</taxon>
        <taxon>Pseudomonadota</taxon>
        <taxon>Gammaproteobacteria</taxon>
        <taxon>Cellvibrionales</taxon>
        <taxon>Halieaceae</taxon>
        <taxon>Candidatus Paraluminiphilus</taxon>
    </lineage>
</organism>
<dbReference type="PANTHER" id="PTHR37827:SF1">
    <property type="entry name" value="HNH DOMAIN-CONTAINING PROTEIN"/>
    <property type="match status" value="1"/>
</dbReference>
<keyword evidence="2" id="KW-1185">Reference proteome</keyword>
<dbReference type="EMBL" id="CP036501">
    <property type="protein sequence ID" value="UZP75037.1"/>
    <property type="molecule type" value="Genomic_DNA"/>
</dbReference>
<dbReference type="PANTHER" id="PTHR37827">
    <property type="entry name" value="TUDOR DOMAIN-CONTAINING PROTEIN"/>
    <property type="match status" value="1"/>
</dbReference>
<dbReference type="Proteomes" id="UP001317963">
    <property type="component" value="Chromosome"/>
</dbReference>
<name>A0ABY6Q8Q0_9GAMM</name>
<reference evidence="1 2" key="1">
    <citation type="submission" date="2019-02" db="EMBL/GenBank/DDBJ databases">
        <title>Halieaceae_genomes.</title>
        <authorList>
            <person name="Li S.-H."/>
        </authorList>
    </citation>
    <scope>NUCLEOTIDE SEQUENCE [LARGE SCALE GENOMIC DNA]</scope>
    <source>
        <strain evidence="1 2">JH123</strain>
    </source>
</reference>
<evidence type="ECO:0000313" key="2">
    <source>
        <dbReference type="Proteomes" id="UP001317963"/>
    </source>
</evidence>
<gene>
    <name evidence="1" type="ORF">E0F26_09940</name>
</gene>
<evidence type="ECO:0000313" key="1">
    <source>
        <dbReference type="EMBL" id="UZP75037.1"/>
    </source>
</evidence>